<accession>A0A9D2RP01</accession>
<sequence length="546" mass="56833">MNSFLGMDTAQVRAHVIRLRTASTEVHALRDHVTTALASTRWRGPDAQRFSDRWEQVATTGLGGLCQDLAALSDRIAGEAEEQDAASARGDRREPGPSPAPAPSGTDDGSTYLHRDAPWVPDWLEGPLEGAASDLAGVVSEGIGRGVDAGMGGIAWAAGRLRLDTDGLEQIRGDLGHLGGLLGGWATGERVPTIAELGASALLAAGSAAIAPVELFTDTGFLDPRTDVTVHGVHEVRAPSTPQDLADLISANDEARREMFGRTEPASYDREASGQIRIQAVRTGGGQEAYIVHAPPTAGAGIAHPHSWGAQGNSAGWDSNLRSMAGQESAPMADVRAAMSAPGPDGRPLVPPGADVMFVGHSQGGLTAAQLAADPSFNNASGTPGSYNVTHSFSIGSPIETVIPAQGSTRVVNVAHNPVWDATAHVPGLPSPGRAPVHIADPVPRLDLDGHRVDGSRVSAPNVREAWLDAPQQTHAQRSQLHNAHDSVLHTSQGADPTGGYHGSVSQNPDHPILAELQSDLEGRYLGAGVAVTSDQVVDVGREDLR</sequence>
<protein>
    <recommendedName>
        <fullName evidence="4">WXG100 family type VII secretion target</fullName>
    </recommendedName>
</protein>
<evidence type="ECO:0000313" key="3">
    <source>
        <dbReference type="Proteomes" id="UP000823823"/>
    </source>
</evidence>
<evidence type="ECO:0000313" key="2">
    <source>
        <dbReference type="EMBL" id="HJB10071.1"/>
    </source>
</evidence>
<dbReference type="EMBL" id="DWZH01000042">
    <property type="protein sequence ID" value="HJB10071.1"/>
    <property type="molecule type" value="Genomic_DNA"/>
</dbReference>
<gene>
    <name evidence="2" type="ORF">H9786_06000</name>
</gene>
<dbReference type="InterPro" id="IPR029058">
    <property type="entry name" value="AB_hydrolase_fold"/>
</dbReference>
<evidence type="ECO:0000256" key="1">
    <source>
        <dbReference type="SAM" id="MobiDB-lite"/>
    </source>
</evidence>
<feature type="region of interest" description="Disordered" evidence="1">
    <location>
        <begin position="78"/>
        <end position="116"/>
    </location>
</feature>
<organism evidence="2 3">
    <name type="scientific">Candidatus Brachybacterium merdavium</name>
    <dbReference type="NCBI Taxonomy" id="2838513"/>
    <lineage>
        <taxon>Bacteria</taxon>
        <taxon>Bacillati</taxon>
        <taxon>Actinomycetota</taxon>
        <taxon>Actinomycetes</taxon>
        <taxon>Micrococcales</taxon>
        <taxon>Dermabacteraceae</taxon>
        <taxon>Brachybacterium</taxon>
    </lineage>
</organism>
<dbReference type="SUPFAM" id="SSF53474">
    <property type="entry name" value="alpha/beta-Hydrolases"/>
    <property type="match status" value="1"/>
</dbReference>
<evidence type="ECO:0008006" key="4">
    <source>
        <dbReference type="Google" id="ProtNLM"/>
    </source>
</evidence>
<reference evidence="2" key="1">
    <citation type="journal article" date="2021" name="PeerJ">
        <title>Extensive microbial diversity within the chicken gut microbiome revealed by metagenomics and culture.</title>
        <authorList>
            <person name="Gilroy R."/>
            <person name="Ravi A."/>
            <person name="Getino M."/>
            <person name="Pursley I."/>
            <person name="Horton D.L."/>
            <person name="Alikhan N.F."/>
            <person name="Baker D."/>
            <person name="Gharbi K."/>
            <person name="Hall N."/>
            <person name="Watson M."/>
            <person name="Adriaenssens E.M."/>
            <person name="Foster-Nyarko E."/>
            <person name="Jarju S."/>
            <person name="Secka A."/>
            <person name="Antonio M."/>
            <person name="Oren A."/>
            <person name="Chaudhuri R.R."/>
            <person name="La Ragione R."/>
            <person name="Hildebrand F."/>
            <person name="Pallen M.J."/>
        </authorList>
    </citation>
    <scope>NUCLEOTIDE SEQUENCE</scope>
    <source>
        <strain evidence="2">ChiHjej13B12-24818</strain>
    </source>
</reference>
<dbReference type="Proteomes" id="UP000823823">
    <property type="component" value="Unassembled WGS sequence"/>
</dbReference>
<name>A0A9D2RP01_9MICO</name>
<comment type="caution">
    <text evidence="2">The sequence shown here is derived from an EMBL/GenBank/DDBJ whole genome shotgun (WGS) entry which is preliminary data.</text>
</comment>
<proteinExistence type="predicted"/>
<dbReference type="AlphaFoldDB" id="A0A9D2RP01"/>
<reference evidence="2" key="2">
    <citation type="submission" date="2021-04" db="EMBL/GenBank/DDBJ databases">
        <authorList>
            <person name="Gilroy R."/>
        </authorList>
    </citation>
    <scope>NUCLEOTIDE SEQUENCE</scope>
    <source>
        <strain evidence="2">ChiHjej13B12-24818</strain>
    </source>
</reference>